<gene>
    <name evidence="2" type="ORF">PIB30_042707</name>
</gene>
<evidence type="ECO:0000256" key="1">
    <source>
        <dbReference type="SAM" id="MobiDB-lite"/>
    </source>
</evidence>
<evidence type="ECO:0000313" key="3">
    <source>
        <dbReference type="Proteomes" id="UP001341840"/>
    </source>
</evidence>
<accession>A0ABU6XEI5</accession>
<proteinExistence type="predicted"/>
<feature type="compositionally biased region" description="Basic and acidic residues" evidence="1">
    <location>
        <begin position="1"/>
        <end position="10"/>
    </location>
</feature>
<keyword evidence="3" id="KW-1185">Reference proteome</keyword>
<sequence>MRKNEERKLGEQGTKFGSNSVEESHAYAYTVLSRTTPRHSLIKPRSGPYHCLAMHRRGKSTHMRGSSSLAKMHPRLDVLLGVALTFSSQAEHQRLDPHLDMLQEA</sequence>
<name>A0ABU6XEI5_9FABA</name>
<dbReference type="EMBL" id="JASCZI010211693">
    <property type="protein sequence ID" value="MED6195959.1"/>
    <property type="molecule type" value="Genomic_DNA"/>
</dbReference>
<evidence type="ECO:0000313" key="2">
    <source>
        <dbReference type="EMBL" id="MED6195959.1"/>
    </source>
</evidence>
<dbReference type="Proteomes" id="UP001341840">
    <property type="component" value="Unassembled WGS sequence"/>
</dbReference>
<protein>
    <submittedName>
        <fullName evidence="2">Uncharacterized protein</fullName>
    </submittedName>
</protein>
<feature type="region of interest" description="Disordered" evidence="1">
    <location>
        <begin position="1"/>
        <end position="20"/>
    </location>
</feature>
<comment type="caution">
    <text evidence="2">The sequence shown here is derived from an EMBL/GenBank/DDBJ whole genome shotgun (WGS) entry which is preliminary data.</text>
</comment>
<organism evidence="2 3">
    <name type="scientific">Stylosanthes scabra</name>
    <dbReference type="NCBI Taxonomy" id="79078"/>
    <lineage>
        <taxon>Eukaryota</taxon>
        <taxon>Viridiplantae</taxon>
        <taxon>Streptophyta</taxon>
        <taxon>Embryophyta</taxon>
        <taxon>Tracheophyta</taxon>
        <taxon>Spermatophyta</taxon>
        <taxon>Magnoliopsida</taxon>
        <taxon>eudicotyledons</taxon>
        <taxon>Gunneridae</taxon>
        <taxon>Pentapetalae</taxon>
        <taxon>rosids</taxon>
        <taxon>fabids</taxon>
        <taxon>Fabales</taxon>
        <taxon>Fabaceae</taxon>
        <taxon>Papilionoideae</taxon>
        <taxon>50 kb inversion clade</taxon>
        <taxon>dalbergioids sensu lato</taxon>
        <taxon>Dalbergieae</taxon>
        <taxon>Pterocarpus clade</taxon>
        <taxon>Stylosanthes</taxon>
    </lineage>
</organism>
<reference evidence="2 3" key="1">
    <citation type="journal article" date="2023" name="Plants (Basel)">
        <title>Bridging the Gap: Combining Genomics and Transcriptomics Approaches to Understand Stylosanthes scabra, an Orphan Legume from the Brazilian Caatinga.</title>
        <authorList>
            <person name="Ferreira-Neto J.R.C."/>
            <person name="da Silva M.D."/>
            <person name="Binneck E."/>
            <person name="de Melo N.F."/>
            <person name="da Silva R.H."/>
            <person name="de Melo A.L.T.M."/>
            <person name="Pandolfi V."/>
            <person name="Bustamante F.O."/>
            <person name="Brasileiro-Vidal A.C."/>
            <person name="Benko-Iseppon A.M."/>
        </authorList>
    </citation>
    <scope>NUCLEOTIDE SEQUENCE [LARGE SCALE GENOMIC DNA]</scope>
    <source>
        <tissue evidence="2">Leaves</tissue>
    </source>
</reference>